<dbReference type="Proteomes" id="UP001489004">
    <property type="component" value="Unassembled WGS sequence"/>
</dbReference>
<comment type="caution">
    <text evidence="1">The sequence shown here is derived from an EMBL/GenBank/DDBJ whole genome shotgun (WGS) entry which is preliminary data.</text>
</comment>
<name>A0AAW1PVN8_9CHLO</name>
<evidence type="ECO:0000313" key="1">
    <source>
        <dbReference type="EMBL" id="KAK9812837.1"/>
    </source>
</evidence>
<dbReference type="EMBL" id="JALJOR010000008">
    <property type="protein sequence ID" value="KAK9812837.1"/>
    <property type="molecule type" value="Genomic_DNA"/>
</dbReference>
<sequence>MAEEPRRLQLRLLLVCAEELLDSLLLTRILPPCLLPLHCIANNGFRLHRWMGHADSVASALTQPHEGSAKQRWLHKLRNLCGLGVIALLTHLHRLPLPFGGLRMLLKPAQICLPGRKIKGDVQAAQQHHGCWLL</sequence>
<organism evidence="1 2">
    <name type="scientific">[Myrmecia] bisecta</name>
    <dbReference type="NCBI Taxonomy" id="41462"/>
    <lineage>
        <taxon>Eukaryota</taxon>
        <taxon>Viridiplantae</taxon>
        <taxon>Chlorophyta</taxon>
        <taxon>core chlorophytes</taxon>
        <taxon>Trebouxiophyceae</taxon>
        <taxon>Trebouxiales</taxon>
        <taxon>Trebouxiaceae</taxon>
        <taxon>Myrmecia</taxon>
    </lineage>
</organism>
<evidence type="ECO:0000313" key="2">
    <source>
        <dbReference type="Proteomes" id="UP001489004"/>
    </source>
</evidence>
<keyword evidence="2" id="KW-1185">Reference proteome</keyword>
<accession>A0AAW1PVN8</accession>
<proteinExistence type="predicted"/>
<reference evidence="1 2" key="1">
    <citation type="journal article" date="2024" name="Nat. Commun.">
        <title>Phylogenomics reveals the evolutionary origins of lichenization in chlorophyte algae.</title>
        <authorList>
            <person name="Puginier C."/>
            <person name="Libourel C."/>
            <person name="Otte J."/>
            <person name="Skaloud P."/>
            <person name="Haon M."/>
            <person name="Grisel S."/>
            <person name="Petersen M."/>
            <person name="Berrin J.G."/>
            <person name="Delaux P.M."/>
            <person name="Dal Grande F."/>
            <person name="Keller J."/>
        </authorList>
    </citation>
    <scope>NUCLEOTIDE SEQUENCE [LARGE SCALE GENOMIC DNA]</scope>
    <source>
        <strain evidence="1 2">SAG 2043</strain>
    </source>
</reference>
<dbReference type="AlphaFoldDB" id="A0AAW1PVN8"/>
<gene>
    <name evidence="1" type="ORF">WJX72_004562</name>
</gene>
<protein>
    <submittedName>
        <fullName evidence="1">Uncharacterized protein</fullName>
    </submittedName>
</protein>